<feature type="region of interest" description="Disordered" evidence="1">
    <location>
        <begin position="450"/>
        <end position="470"/>
    </location>
</feature>
<evidence type="ECO:0000256" key="1">
    <source>
        <dbReference type="SAM" id="MobiDB-lite"/>
    </source>
</evidence>
<dbReference type="EMBL" id="MU006561">
    <property type="protein sequence ID" value="KAF2752048.1"/>
    <property type="molecule type" value="Genomic_DNA"/>
</dbReference>
<feature type="compositionally biased region" description="Basic and acidic residues" evidence="1">
    <location>
        <begin position="454"/>
        <end position="470"/>
    </location>
</feature>
<gene>
    <name evidence="3" type="ORF">M011DRAFT_393651</name>
</gene>
<evidence type="ECO:0000313" key="4">
    <source>
        <dbReference type="Proteomes" id="UP000799440"/>
    </source>
</evidence>
<dbReference type="Pfam" id="PF26013">
    <property type="entry name" value="DUF8004"/>
    <property type="match status" value="1"/>
</dbReference>
<name>A0A6A6VN61_9PLEO</name>
<dbReference type="OrthoDB" id="5302380at2759"/>
<feature type="domain" description="DUF8004" evidence="2">
    <location>
        <begin position="32"/>
        <end position="125"/>
    </location>
</feature>
<dbReference type="PANTHER" id="PTHR39601:SF2">
    <property type="entry name" value="CHORIOGENIN HMINOR"/>
    <property type="match status" value="1"/>
</dbReference>
<dbReference type="AlphaFoldDB" id="A0A6A6VN61"/>
<dbReference type="InterPro" id="IPR058317">
    <property type="entry name" value="DUF8004"/>
</dbReference>
<keyword evidence="4" id="KW-1185">Reference proteome</keyword>
<dbReference type="Proteomes" id="UP000799440">
    <property type="component" value="Unassembled WGS sequence"/>
</dbReference>
<protein>
    <recommendedName>
        <fullName evidence="2">DUF8004 domain-containing protein</fullName>
    </recommendedName>
</protein>
<sequence length="542" mass="62892">MLSTLQPEILMMYDLDQDTQCSNRSREHSLQIILQYLNRRGLDDVRNSVKTALDLLAWSELENVKWKQGYIESFTHLVGVMSPQVEELPEFRRLSVGTRRNLTIAAKSLQLRVMEAEEKLAAFDFSELWGDDPRVTSGTIHQSYTAFRQFLINHYTRAYGNWPPVQGSTWLNRRIVRALQDDFGTLYDYLVDRDVVWDSQEERPGRKWQMVKRRDEEFHPDSLLSVTDMLVNFDSKHGYLHIPHPYPLLPREVAQVKSPVKKGFFSSLKKPKVDVSRDAKTHLQLSIIFSDATNIEKMDASSNGYNLIDQFERFELNAELKNATPREARLGRWILLYGILQVLSTLSVDVRGLKWTQGVRHFLCAELKRCPEWVTEGQTEYLEASQTRSWCWQRPWSPTRITYQPAELEGNAMRVVEESDAATLDGATMINEDIRRIGEKIDRMRMTVQGNGDLGHRRGSERRVEKGKMRESGLDMAKGIDDSYRLTQSDYERRPLPPIIPLRSQHRSPLREHGPGYDEFQGMQGKRGDYFGGYRDDRAGWV</sequence>
<evidence type="ECO:0000259" key="2">
    <source>
        <dbReference type="Pfam" id="PF26013"/>
    </source>
</evidence>
<feature type="region of interest" description="Disordered" evidence="1">
    <location>
        <begin position="495"/>
        <end position="524"/>
    </location>
</feature>
<organism evidence="3 4">
    <name type="scientific">Sporormia fimetaria CBS 119925</name>
    <dbReference type="NCBI Taxonomy" id="1340428"/>
    <lineage>
        <taxon>Eukaryota</taxon>
        <taxon>Fungi</taxon>
        <taxon>Dikarya</taxon>
        <taxon>Ascomycota</taxon>
        <taxon>Pezizomycotina</taxon>
        <taxon>Dothideomycetes</taxon>
        <taxon>Pleosporomycetidae</taxon>
        <taxon>Pleosporales</taxon>
        <taxon>Sporormiaceae</taxon>
        <taxon>Sporormia</taxon>
    </lineage>
</organism>
<dbReference type="PANTHER" id="PTHR39601">
    <property type="entry name" value="CHORIOGENIN HMINOR"/>
    <property type="match status" value="1"/>
</dbReference>
<accession>A0A6A6VN61</accession>
<reference evidence="3" key="1">
    <citation type="journal article" date="2020" name="Stud. Mycol.">
        <title>101 Dothideomycetes genomes: a test case for predicting lifestyles and emergence of pathogens.</title>
        <authorList>
            <person name="Haridas S."/>
            <person name="Albert R."/>
            <person name="Binder M."/>
            <person name="Bloem J."/>
            <person name="Labutti K."/>
            <person name="Salamov A."/>
            <person name="Andreopoulos B."/>
            <person name="Baker S."/>
            <person name="Barry K."/>
            <person name="Bills G."/>
            <person name="Bluhm B."/>
            <person name="Cannon C."/>
            <person name="Castanera R."/>
            <person name="Culley D."/>
            <person name="Daum C."/>
            <person name="Ezra D."/>
            <person name="Gonzalez J."/>
            <person name="Henrissat B."/>
            <person name="Kuo A."/>
            <person name="Liang C."/>
            <person name="Lipzen A."/>
            <person name="Lutzoni F."/>
            <person name="Magnuson J."/>
            <person name="Mondo S."/>
            <person name="Nolan M."/>
            <person name="Ohm R."/>
            <person name="Pangilinan J."/>
            <person name="Park H.-J."/>
            <person name="Ramirez L."/>
            <person name="Alfaro M."/>
            <person name="Sun H."/>
            <person name="Tritt A."/>
            <person name="Yoshinaga Y."/>
            <person name="Zwiers L.-H."/>
            <person name="Turgeon B."/>
            <person name="Goodwin S."/>
            <person name="Spatafora J."/>
            <person name="Crous P."/>
            <person name="Grigoriev I."/>
        </authorList>
    </citation>
    <scope>NUCLEOTIDE SEQUENCE</scope>
    <source>
        <strain evidence="3">CBS 119925</strain>
    </source>
</reference>
<proteinExistence type="predicted"/>
<evidence type="ECO:0000313" key="3">
    <source>
        <dbReference type="EMBL" id="KAF2752048.1"/>
    </source>
</evidence>